<dbReference type="GeneID" id="111458006"/>
<dbReference type="Proteomes" id="UP000504609">
    <property type="component" value="Unplaced"/>
</dbReference>
<dbReference type="RefSeq" id="XP_022956255.1">
    <property type="nucleotide sequence ID" value="XM_023100487.1"/>
</dbReference>
<gene>
    <name evidence="3" type="primary">LOC111458006</name>
</gene>
<evidence type="ECO:0000256" key="1">
    <source>
        <dbReference type="SAM" id="MobiDB-lite"/>
    </source>
</evidence>
<dbReference type="PANTHER" id="PTHR33132:SF135">
    <property type="entry name" value="OS02G0799700 PROTEIN"/>
    <property type="match status" value="1"/>
</dbReference>
<keyword evidence="2" id="KW-1185">Reference proteome</keyword>
<proteinExistence type="predicted"/>
<feature type="compositionally biased region" description="Low complexity" evidence="1">
    <location>
        <begin position="9"/>
        <end position="37"/>
    </location>
</feature>
<accession>A0A6J1GXB7</accession>
<evidence type="ECO:0000313" key="3">
    <source>
        <dbReference type="RefSeq" id="XP_022956255.1"/>
    </source>
</evidence>
<dbReference type="KEGG" id="cmos:111458006"/>
<dbReference type="AlphaFoldDB" id="A0A6J1GXB7"/>
<protein>
    <submittedName>
        <fullName evidence="3">Uncharacterized protein LOC111458006</fullName>
    </submittedName>
</protein>
<name>A0A6J1GXB7_CUCMO</name>
<organism evidence="2 3">
    <name type="scientific">Cucurbita moschata</name>
    <name type="common">Winter crookneck squash</name>
    <name type="synonym">Cucurbita pepo var. moschata</name>
    <dbReference type="NCBI Taxonomy" id="3662"/>
    <lineage>
        <taxon>Eukaryota</taxon>
        <taxon>Viridiplantae</taxon>
        <taxon>Streptophyta</taxon>
        <taxon>Embryophyta</taxon>
        <taxon>Tracheophyta</taxon>
        <taxon>Spermatophyta</taxon>
        <taxon>Magnoliopsida</taxon>
        <taxon>eudicotyledons</taxon>
        <taxon>Gunneridae</taxon>
        <taxon>Pentapetalae</taxon>
        <taxon>rosids</taxon>
        <taxon>fabids</taxon>
        <taxon>Cucurbitales</taxon>
        <taxon>Cucurbitaceae</taxon>
        <taxon>Cucurbiteae</taxon>
        <taxon>Cucurbita</taxon>
    </lineage>
</organism>
<feature type="region of interest" description="Disordered" evidence="1">
    <location>
        <begin position="173"/>
        <end position="202"/>
    </location>
</feature>
<reference evidence="3" key="1">
    <citation type="submission" date="2025-08" db="UniProtKB">
        <authorList>
            <consortium name="RefSeq"/>
        </authorList>
    </citation>
    <scope>IDENTIFICATION</scope>
    <source>
        <tissue evidence="3">Young leaves</tissue>
    </source>
</reference>
<dbReference type="PANTHER" id="PTHR33132">
    <property type="entry name" value="OSJNBB0118P14.9 PROTEIN"/>
    <property type="match status" value="1"/>
</dbReference>
<sequence>MASLIGSKSRQISSPSPFASSIGSKSRQISSPSPFASSSTAFLSRPLEGRFLVEAMCGKYACSSSEASVRFQIDGRPASPGRSISVQKNRERNANAVSSNKKKWCMCSPSTHPGSFRCSLHKKNWRRSVNVVNRSSEFPNGSLNFRRSAMANSIVRNGGVEGADLVKRAALVRPSSHQVRRPSAFQPIGQKQRRSTSSSTHQ</sequence>
<feature type="region of interest" description="Disordered" evidence="1">
    <location>
        <begin position="1"/>
        <end position="37"/>
    </location>
</feature>
<evidence type="ECO:0000313" key="2">
    <source>
        <dbReference type="Proteomes" id="UP000504609"/>
    </source>
</evidence>